<name>A0A9E8Z1N1_NOTNI</name>
<dbReference type="AlphaFoldDB" id="A0A9E8Z1N1"/>
<protein>
    <submittedName>
        <fullName evidence="8">Transcription factor bHLH23</fullName>
    </submittedName>
</protein>
<evidence type="ECO:0000256" key="2">
    <source>
        <dbReference type="ARBA" id="ARBA00023015"/>
    </source>
</evidence>
<dbReference type="InterPro" id="IPR036638">
    <property type="entry name" value="HLH_DNA-bd_sf"/>
</dbReference>
<keyword evidence="4" id="KW-0804">Transcription</keyword>
<evidence type="ECO:0000256" key="6">
    <source>
        <dbReference type="SAM" id="MobiDB-lite"/>
    </source>
</evidence>
<dbReference type="GO" id="GO:0005634">
    <property type="term" value="C:nucleus"/>
    <property type="evidence" value="ECO:0007669"/>
    <property type="project" value="UniProtKB-SubCell"/>
</dbReference>
<feature type="domain" description="BHLH" evidence="7">
    <location>
        <begin position="156"/>
        <end position="205"/>
    </location>
</feature>
<dbReference type="SMART" id="SM00353">
    <property type="entry name" value="HLH"/>
    <property type="match status" value="1"/>
</dbReference>
<dbReference type="Pfam" id="PF00010">
    <property type="entry name" value="HLH"/>
    <property type="match status" value="1"/>
</dbReference>
<dbReference type="GO" id="GO:0003677">
    <property type="term" value="F:DNA binding"/>
    <property type="evidence" value="ECO:0007669"/>
    <property type="project" value="UniProtKB-KW"/>
</dbReference>
<evidence type="ECO:0000256" key="1">
    <source>
        <dbReference type="ARBA" id="ARBA00004123"/>
    </source>
</evidence>
<evidence type="ECO:0000256" key="5">
    <source>
        <dbReference type="ARBA" id="ARBA00023242"/>
    </source>
</evidence>
<dbReference type="PANTHER" id="PTHR45855:SF60">
    <property type="entry name" value="TRANSCRIPTION FACTOR SPATULA-LIKE"/>
    <property type="match status" value="1"/>
</dbReference>
<accession>A0A9E8Z1N1</accession>
<keyword evidence="5" id="KW-0539">Nucleus</keyword>
<comment type="subcellular location">
    <subcellularLocation>
        <location evidence="1">Nucleus</location>
    </subcellularLocation>
</comment>
<feature type="region of interest" description="Disordered" evidence="6">
    <location>
        <begin position="139"/>
        <end position="158"/>
    </location>
</feature>
<keyword evidence="3" id="KW-0238">DNA-binding</keyword>
<dbReference type="EMBL" id="OP311541">
    <property type="protein sequence ID" value="WAK86069.1"/>
    <property type="molecule type" value="mRNA"/>
</dbReference>
<organism evidence="8">
    <name type="scientific">Nothapodytes nimmoniana</name>
    <name type="common">Nothapodytes foetida</name>
    <dbReference type="NCBI Taxonomy" id="159386"/>
    <lineage>
        <taxon>Eukaryota</taxon>
        <taxon>Viridiplantae</taxon>
        <taxon>Streptophyta</taxon>
        <taxon>Embryophyta</taxon>
        <taxon>Tracheophyta</taxon>
        <taxon>Spermatophyta</taxon>
        <taxon>Magnoliopsida</taxon>
        <taxon>eudicotyledons</taxon>
        <taxon>Gunneridae</taxon>
        <taxon>Pentapetalae</taxon>
        <taxon>asterids</taxon>
        <taxon>lamiids</taxon>
        <taxon>Icacinales</taxon>
        <taxon>Icacinaceae</taxon>
        <taxon>Nothapodytes</taxon>
    </lineage>
</organism>
<evidence type="ECO:0000256" key="4">
    <source>
        <dbReference type="ARBA" id="ARBA00023163"/>
    </source>
</evidence>
<dbReference type="GO" id="GO:0046983">
    <property type="term" value="F:protein dimerization activity"/>
    <property type="evidence" value="ECO:0007669"/>
    <property type="project" value="InterPro"/>
</dbReference>
<dbReference type="Gene3D" id="4.10.280.10">
    <property type="entry name" value="Helix-loop-helix DNA-binding domain"/>
    <property type="match status" value="1"/>
</dbReference>
<dbReference type="PROSITE" id="PS50888">
    <property type="entry name" value="BHLH"/>
    <property type="match status" value="1"/>
</dbReference>
<reference evidence="8" key="1">
    <citation type="submission" date="2022-08" db="EMBL/GenBank/DDBJ databases">
        <title>Phylogenomics of transcriptionally active AP2/ERF and bHLH transcription factors and their promoter regions regulating camptothecin biosynthesis in Nothapodytes nimmoniana.</title>
        <authorList>
            <person name="Godbole R.C."/>
            <person name="Pable A.A."/>
            <person name="Singh S."/>
            <person name="Barvkar V.T."/>
        </authorList>
    </citation>
    <scope>NUCLEOTIDE SEQUENCE</scope>
</reference>
<keyword evidence="2" id="KW-0805">Transcription regulation</keyword>
<dbReference type="FunFam" id="4.10.280.10:FF:000004">
    <property type="entry name" value="Basic helix-loop-helix transcription factor"/>
    <property type="match status" value="1"/>
</dbReference>
<evidence type="ECO:0000256" key="3">
    <source>
        <dbReference type="ARBA" id="ARBA00023125"/>
    </source>
</evidence>
<dbReference type="PANTHER" id="PTHR45855">
    <property type="entry name" value="TRANSCRIPTION FACTOR PIF1-RELATED"/>
    <property type="match status" value="1"/>
</dbReference>
<dbReference type="SUPFAM" id="SSF47459">
    <property type="entry name" value="HLH, helix-loop-helix DNA-binding domain"/>
    <property type="match status" value="1"/>
</dbReference>
<proteinExistence type="evidence at transcript level"/>
<dbReference type="InterPro" id="IPR011598">
    <property type="entry name" value="bHLH_dom"/>
</dbReference>
<dbReference type="CDD" id="cd11445">
    <property type="entry name" value="bHLH_AtPIF_like"/>
    <property type="match status" value="1"/>
</dbReference>
<sequence length="343" mass="36855">MADLYVSNGGSSSSVESDDMPSFFQNLLHGSSSTVRLSSYSSYGPLKAKDFNSLSSLAPPPDAASLEATHPAGLFSRSDDRDRETVVGSSSGFNFSDPAGFFGTEAKESLANVFSSAINSSVNDIDDFGFQNKGDAEAASDVQLNSARRRTSKRSRAAEVHNLSEKMRRIRINEKLKALQSLIPNSNKTDKASMLDEAIEYLKQLQLQVQMLTVRNGLSLHSIYLPGSLQQMQVSSAGLEFDEGNGLLNTNRSNAISGNQEMLIQNAFGISDQMPSNQPTLVPAMTNFTNSDTSFGLSPPVRSHYGLLHHSLTSKDICRDSAASQLPLDMSCSGKNSSSGVSS</sequence>
<dbReference type="InterPro" id="IPR031066">
    <property type="entry name" value="bHLH_ALC-like_plant"/>
</dbReference>
<evidence type="ECO:0000313" key="8">
    <source>
        <dbReference type="EMBL" id="WAK86069.1"/>
    </source>
</evidence>
<dbReference type="InterPro" id="IPR047265">
    <property type="entry name" value="PIF1-like_bHLH"/>
</dbReference>
<evidence type="ECO:0000259" key="7">
    <source>
        <dbReference type="PROSITE" id="PS50888"/>
    </source>
</evidence>